<proteinExistence type="predicted"/>
<dbReference type="Proteomes" id="UP000295063">
    <property type="component" value="Unassembled WGS sequence"/>
</dbReference>
<keyword evidence="2" id="KW-1185">Reference proteome</keyword>
<gene>
    <name evidence="1" type="ORF">EV210_104136</name>
</gene>
<organism evidence="1 2">
    <name type="scientific">Anaerospora hongkongensis</name>
    <dbReference type="NCBI Taxonomy" id="244830"/>
    <lineage>
        <taxon>Bacteria</taxon>
        <taxon>Bacillati</taxon>
        <taxon>Bacillota</taxon>
        <taxon>Negativicutes</taxon>
        <taxon>Selenomonadales</taxon>
        <taxon>Sporomusaceae</taxon>
        <taxon>Anaerospora</taxon>
    </lineage>
</organism>
<reference evidence="1 2" key="1">
    <citation type="submission" date="2019-03" db="EMBL/GenBank/DDBJ databases">
        <title>Genomic Encyclopedia of Type Strains, Phase IV (KMG-IV): sequencing the most valuable type-strain genomes for metagenomic binning, comparative biology and taxonomic classification.</title>
        <authorList>
            <person name="Goeker M."/>
        </authorList>
    </citation>
    <scope>NUCLEOTIDE SEQUENCE [LARGE SCALE GENOMIC DNA]</scope>
    <source>
        <strain evidence="1 2">DSM 15969</strain>
    </source>
</reference>
<evidence type="ECO:0000313" key="2">
    <source>
        <dbReference type="Proteomes" id="UP000295063"/>
    </source>
</evidence>
<dbReference type="AlphaFoldDB" id="A0A4R1Q1H3"/>
<sequence length="31" mass="3598">MLFVKQNVAPFFWENAAERTFGIQIIPLGFI</sequence>
<dbReference type="EMBL" id="SLUI01000004">
    <property type="protein sequence ID" value="TCL38168.1"/>
    <property type="molecule type" value="Genomic_DNA"/>
</dbReference>
<name>A0A4R1Q1H3_9FIRM</name>
<evidence type="ECO:0000313" key="1">
    <source>
        <dbReference type="EMBL" id="TCL38168.1"/>
    </source>
</evidence>
<accession>A0A4R1Q1H3</accession>
<comment type="caution">
    <text evidence="1">The sequence shown here is derived from an EMBL/GenBank/DDBJ whole genome shotgun (WGS) entry which is preliminary data.</text>
</comment>
<protein>
    <submittedName>
        <fullName evidence="1">Uncharacterized protein</fullName>
    </submittedName>
</protein>